<keyword evidence="2" id="KW-1185">Reference proteome</keyword>
<dbReference type="Proteomes" id="UP000036923">
    <property type="component" value="Unassembled WGS sequence"/>
</dbReference>
<organism evidence="1 2">
    <name type="scientific">Pseudobacteroides cellulosolvens ATCC 35603 = DSM 2933</name>
    <dbReference type="NCBI Taxonomy" id="398512"/>
    <lineage>
        <taxon>Bacteria</taxon>
        <taxon>Bacillati</taxon>
        <taxon>Bacillota</taxon>
        <taxon>Clostridia</taxon>
        <taxon>Eubacteriales</taxon>
        <taxon>Oscillospiraceae</taxon>
        <taxon>Pseudobacteroides</taxon>
    </lineage>
</organism>
<evidence type="ECO:0000313" key="1">
    <source>
        <dbReference type="EMBL" id="KNY30207.1"/>
    </source>
</evidence>
<proteinExistence type="predicted"/>
<protein>
    <submittedName>
        <fullName evidence="1">Uncharacterized protein</fullName>
    </submittedName>
</protein>
<gene>
    <name evidence="1" type="ORF">Bccel_5484</name>
</gene>
<dbReference type="AlphaFoldDB" id="A0A0L6JXQ5"/>
<dbReference type="EMBL" id="LGTC01000001">
    <property type="protein sequence ID" value="KNY30207.1"/>
    <property type="molecule type" value="Genomic_DNA"/>
</dbReference>
<reference evidence="2" key="1">
    <citation type="submission" date="2015-07" db="EMBL/GenBank/DDBJ databases">
        <title>Near-Complete Genome Sequence of the Cellulolytic Bacterium Bacteroides (Pseudobacteroides) cellulosolvens ATCC 35603.</title>
        <authorList>
            <person name="Dassa B."/>
            <person name="Utturkar S.M."/>
            <person name="Klingeman D.M."/>
            <person name="Hurt R.A."/>
            <person name="Keller M."/>
            <person name="Xu J."/>
            <person name="Reddy Y.H.K."/>
            <person name="Borovok I."/>
            <person name="Grinberg I.R."/>
            <person name="Lamed R."/>
            <person name="Zhivin O."/>
            <person name="Bayer E.A."/>
            <person name="Brown S.D."/>
        </authorList>
    </citation>
    <scope>NUCLEOTIDE SEQUENCE [LARGE SCALE GENOMIC DNA]</scope>
    <source>
        <strain evidence="2">DSM 2933</strain>
    </source>
</reference>
<name>A0A0L6JXQ5_9FIRM</name>
<accession>A0A0L6JXQ5</accession>
<evidence type="ECO:0000313" key="2">
    <source>
        <dbReference type="Proteomes" id="UP000036923"/>
    </source>
</evidence>
<dbReference type="STRING" id="398512.Bccel_5484"/>
<sequence length="85" mass="9715">MRTVVHYSNLKQLMAKYGMTISDISQIVGKSYRQTIKILNKEKMQSGTIPVFNVNEASKIVIYFHKLGEASVTLDELFFDQVETV</sequence>
<dbReference type="RefSeq" id="WP_036944904.1">
    <property type="nucleotide sequence ID" value="NZ_JQKC01000038.1"/>
</dbReference>
<comment type="caution">
    <text evidence="1">The sequence shown here is derived from an EMBL/GenBank/DDBJ whole genome shotgun (WGS) entry which is preliminary data.</text>
</comment>